<protein>
    <submittedName>
        <fullName evidence="1">Membrane protein</fullName>
    </submittedName>
</protein>
<dbReference type="Gene3D" id="1.20.58.320">
    <property type="entry name" value="TPR-like"/>
    <property type="match status" value="1"/>
</dbReference>
<dbReference type="EMBL" id="JZEX01000050">
    <property type="protein sequence ID" value="KKB13093.1"/>
    <property type="molecule type" value="Genomic_DNA"/>
</dbReference>
<comment type="caution">
    <text evidence="1">The sequence shown here is derived from an EMBL/GenBank/DDBJ whole genome shotgun (WGS) entry which is preliminary data.</text>
</comment>
<dbReference type="Gene3D" id="1.25.40.10">
    <property type="entry name" value="Tetratricopeptide repeat domain"/>
    <property type="match status" value="1"/>
</dbReference>
<organism evidence="1 2">
    <name type="scientific">Devosia geojensis</name>
    <dbReference type="NCBI Taxonomy" id="443610"/>
    <lineage>
        <taxon>Bacteria</taxon>
        <taxon>Pseudomonadati</taxon>
        <taxon>Pseudomonadota</taxon>
        <taxon>Alphaproteobacteria</taxon>
        <taxon>Hyphomicrobiales</taxon>
        <taxon>Devosiaceae</taxon>
        <taxon>Devosia</taxon>
    </lineage>
</organism>
<dbReference type="RefSeq" id="WP_046107277.1">
    <property type="nucleotide sequence ID" value="NZ_JZEX01000050.1"/>
</dbReference>
<dbReference type="SUPFAM" id="SSF48452">
    <property type="entry name" value="TPR-like"/>
    <property type="match status" value="1"/>
</dbReference>
<accession>A0A0F5FWA2</accession>
<name>A0A0F5FWA2_9HYPH</name>
<dbReference type="AlphaFoldDB" id="A0A0F5FWA2"/>
<dbReference type="STRING" id="443610.VE25_03860"/>
<gene>
    <name evidence="1" type="ORF">VE25_03860</name>
</gene>
<reference evidence="1 2" key="1">
    <citation type="submission" date="2015-03" db="EMBL/GenBank/DDBJ databases">
        <authorList>
            <person name="Hassan Y.I."/>
            <person name="Lepp D."/>
            <person name="Li X.-Z."/>
            <person name="Zhou T."/>
        </authorList>
    </citation>
    <scope>NUCLEOTIDE SEQUENCE [LARGE SCALE GENOMIC DNA]</scope>
    <source>
        <strain evidence="1 2">BD-c194</strain>
    </source>
</reference>
<evidence type="ECO:0000313" key="2">
    <source>
        <dbReference type="Proteomes" id="UP000033632"/>
    </source>
</evidence>
<dbReference type="InterPro" id="IPR011990">
    <property type="entry name" value="TPR-like_helical_dom_sf"/>
</dbReference>
<dbReference type="OrthoDB" id="7593450at2"/>
<evidence type="ECO:0000313" key="1">
    <source>
        <dbReference type="EMBL" id="KKB13093.1"/>
    </source>
</evidence>
<dbReference type="InterPro" id="IPR010323">
    <property type="entry name" value="DUF924"/>
</dbReference>
<dbReference type="Proteomes" id="UP000033632">
    <property type="component" value="Unassembled WGS sequence"/>
</dbReference>
<proteinExistence type="predicted"/>
<keyword evidence="2" id="KW-1185">Reference proteome</keyword>
<dbReference type="Pfam" id="PF06041">
    <property type="entry name" value="DUF924"/>
    <property type="match status" value="1"/>
</dbReference>
<dbReference type="PATRIC" id="fig|443610.3.peg.3254"/>
<sequence length="181" mass="20976">MKTYRDVLDFWFVEHGKDDWFAGAAEFDTRLAERFAETHARVALGEAWTWRTTPEGRLAEIIVLDQFSRQLYRGSAKAFAQDPMALTLAQELVAQGLDRELPRDKRMFAYMPYMHSESLLVHEEAMRLFASLDDPEILDYEMGHRDCIARFGRFPFRNAALGRDSTPEELAYIEEAGKRGF</sequence>